<sequence>MPSLSLRFLKGEELDSARSPPDSGAESRGGLRGTRCGRPGSPERTAALTVRVQPGTEMCSLTSRAQQQFHRSSPHVSGAPPPTPCPRAAMTGVERAACDLFRRLDGPAPPPC</sequence>
<reference evidence="3" key="2">
    <citation type="journal article" date="2013" name="Nat. Commun.">
        <title>Genome of the Chinese tree shrew.</title>
        <authorList>
            <person name="Fan Y."/>
            <person name="Huang Z.Y."/>
            <person name="Cao C.C."/>
            <person name="Chen C.S."/>
            <person name="Chen Y.X."/>
            <person name="Fan D.D."/>
            <person name="He J."/>
            <person name="Hou H.L."/>
            <person name="Hu L."/>
            <person name="Hu X.T."/>
            <person name="Jiang X.T."/>
            <person name="Lai R."/>
            <person name="Lang Y.S."/>
            <person name="Liang B."/>
            <person name="Liao S.G."/>
            <person name="Mu D."/>
            <person name="Ma Y.Y."/>
            <person name="Niu Y.Y."/>
            <person name="Sun X.Q."/>
            <person name="Xia J.Q."/>
            <person name="Xiao J."/>
            <person name="Xiong Z.Q."/>
            <person name="Xu L."/>
            <person name="Yang L."/>
            <person name="Zhang Y."/>
            <person name="Zhao W."/>
            <person name="Zhao X.D."/>
            <person name="Zheng Y.T."/>
            <person name="Zhou J.M."/>
            <person name="Zhu Y.B."/>
            <person name="Zhang G.J."/>
            <person name="Wang J."/>
            <person name="Yao Y.G."/>
        </authorList>
    </citation>
    <scope>NUCLEOTIDE SEQUENCE [LARGE SCALE GENOMIC DNA]</scope>
</reference>
<accession>L9JMG5</accession>
<keyword evidence="3" id="KW-1185">Reference proteome</keyword>
<feature type="region of interest" description="Disordered" evidence="1">
    <location>
        <begin position="1"/>
        <end position="46"/>
    </location>
</feature>
<protein>
    <submittedName>
        <fullName evidence="2">Uncharacterized protein</fullName>
    </submittedName>
</protein>
<organism evidence="2 3">
    <name type="scientific">Tupaia chinensis</name>
    <name type="common">Chinese tree shrew</name>
    <name type="synonym">Tupaia belangeri chinensis</name>
    <dbReference type="NCBI Taxonomy" id="246437"/>
    <lineage>
        <taxon>Eukaryota</taxon>
        <taxon>Metazoa</taxon>
        <taxon>Chordata</taxon>
        <taxon>Craniata</taxon>
        <taxon>Vertebrata</taxon>
        <taxon>Euteleostomi</taxon>
        <taxon>Mammalia</taxon>
        <taxon>Eutheria</taxon>
        <taxon>Euarchontoglires</taxon>
        <taxon>Scandentia</taxon>
        <taxon>Tupaiidae</taxon>
        <taxon>Tupaia</taxon>
    </lineage>
</organism>
<proteinExistence type="predicted"/>
<evidence type="ECO:0000256" key="1">
    <source>
        <dbReference type="SAM" id="MobiDB-lite"/>
    </source>
</evidence>
<dbReference type="Proteomes" id="UP000011518">
    <property type="component" value="Unassembled WGS sequence"/>
</dbReference>
<dbReference type="InParanoid" id="L9JMG5"/>
<gene>
    <name evidence="2" type="ORF">TREES_T100019703</name>
</gene>
<name>L9JMG5_TUPCH</name>
<evidence type="ECO:0000313" key="2">
    <source>
        <dbReference type="EMBL" id="ELW50367.1"/>
    </source>
</evidence>
<evidence type="ECO:0000313" key="3">
    <source>
        <dbReference type="Proteomes" id="UP000011518"/>
    </source>
</evidence>
<reference evidence="3" key="1">
    <citation type="submission" date="2012-07" db="EMBL/GenBank/DDBJ databases">
        <title>Genome of the Chinese tree shrew, a rising model animal genetically related to primates.</title>
        <authorList>
            <person name="Zhang G."/>
            <person name="Fan Y."/>
            <person name="Yao Y."/>
            <person name="Huang Z."/>
        </authorList>
    </citation>
    <scope>NUCLEOTIDE SEQUENCE [LARGE SCALE GENOMIC DNA]</scope>
</reference>
<dbReference type="AlphaFoldDB" id="L9JMG5"/>
<dbReference type="EMBL" id="KB320983">
    <property type="protein sequence ID" value="ELW50367.1"/>
    <property type="molecule type" value="Genomic_DNA"/>
</dbReference>
<feature type="compositionally biased region" description="Polar residues" evidence="1">
    <location>
        <begin position="64"/>
        <end position="75"/>
    </location>
</feature>
<feature type="region of interest" description="Disordered" evidence="1">
    <location>
        <begin position="64"/>
        <end position="84"/>
    </location>
</feature>